<protein>
    <submittedName>
        <fullName evidence="7">Amino acid transporter</fullName>
    </submittedName>
</protein>
<keyword evidence="8" id="KW-1185">Reference proteome</keyword>
<comment type="caution">
    <text evidence="7">The sequence shown here is derived from an EMBL/GenBank/DDBJ whole genome shotgun (WGS) entry which is preliminary data.</text>
</comment>
<feature type="transmembrane region" description="Helical" evidence="6">
    <location>
        <begin position="443"/>
        <end position="463"/>
    </location>
</feature>
<dbReference type="GO" id="GO:0022857">
    <property type="term" value="F:transmembrane transporter activity"/>
    <property type="evidence" value="ECO:0007669"/>
    <property type="project" value="InterPro"/>
</dbReference>
<dbReference type="Gene3D" id="1.20.1740.10">
    <property type="entry name" value="Amino acid/polyamine transporter I"/>
    <property type="match status" value="1"/>
</dbReference>
<keyword evidence="2" id="KW-0813">Transport</keyword>
<feature type="transmembrane region" description="Helical" evidence="6">
    <location>
        <begin position="315"/>
        <end position="335"/>
    </location>
</feature>
<evidence type="ECO:0000256" key="4">
    <source>
        <dbReference type="ARBA" id="ARBA00022989"/>
    </source>
</evidence>
<proteinExistence type="predicted"/>
<feature type="transmembrane region" description="Helical" evidence="6">
    <location>
        <begin position="511"/>
        <end position="533"/>
    </location>
</feature>
<organism evidence="7 8">
    <name type="scientific">Lentinula raphanica</name>
    <dbReference type="NCBI Taxonomy" id="153919"/>
    <lineage>
        <taxon>Eukaryota</taxon>
        <taxon>Fungi</taxon>
        <taxon>Dikarya</taxon>
        <taxon>Basidiomycota</taxon>
        <taxon>Agaricomycotina</taxon>
        <taxon>Agaricomycetes</taxon>
        <taxon>Agaricomycetidae</taxon>
        <taxon>Agaricales</taxon>
        <taxon>Marasmiineae</taxon>
        <taxon>Omphalotaceae</taxon>
        <taxon>Lentinula</taxon>
    </lineage>
</organism>
<sequence length="554" mass="60474">MAAGILVESIPSPVIRLESHSQGLRSYRLNLISAETCVGKPQCHRYSSRSLGSFFQQNLGYTQQLHRSWHLVENFAASFCALNFIGGVRSAIFLGLLAGGPAAIWSSYIITVVFMMITAAVLAEICSALPLSGSIYIWAAESAGPKYARFFGFIVAWWACTAWMTFTASNCQATAYYIVSQLSVWEIDFPGGLDSSNIKWRALVWAISEVLLIISVMVNYLPPKLYSGVFRFSVALIMLDFFLCLIWLPIGVSKTYGFRDAHEVFTMSYNGTGASAGWNWLLSFLFTAGTMTGFDASGHIAEETKHASVTASKGILTSALATGVLGFFTTILFLFCTPDLDTLFSLNAPQPFVQIYALALGRGASIFMTIIAVIGLILNTSVAIVAASRLVFAVARDGVLPLSRWIGQVTAEGQPRNAVTVLYIFGASILCTILPSSVAFTSLVSAAGVPTIAAYGLIALLRFTMTPNYFRSSRFFLGRFAKVFYVCAFLFNGLVFAVMISPFYFPVDAGTFNFACVIFGTVTILGIISWSVVPEEKWLRREQILQALNTTNEE</sequence>
<feature type="transmembrane region" description="Helical" evidence="6">
    <location>
        <begin position="355"/>
        <end position="378"/>
    </location>
</feature>
<evidence type="ECO:0000256" key="5">
    <source>
        <dbReference type="ARBA" id="ARBA00023136"/>
    </source>
</evidence>
<dbReference type="Proteomes" id="UP001163846">
    <property type="component" value="Unassembled WGS sequence"/>
</dbReference>
<keyword evidence="3 6" id="KW-0812">Transmembrane</keyword>
<feature type="transmembrane region" description="Helical" evidence="6">
    <location>
        <begin position="198"/>
        <end position="221"/>
    </location>
</feature>
<gene>
    <name evidence="7" type="ORF">F5878DRAFT_707364</name>
</gene>
<comment type="subcellular location">
    <subcellularLocation>
        <location evidence="1">Membrane</location>
        <topology evidence="1">Multi-pass membrane protein</topology>
    </subcellularLocation>
</comment>
<dbReference type="Pfam" id="PF13520">
    <property type="entry name" value="AA_permease_2"/>
    <property type="match status" value="1"/>
</dbReference>
<reference evidence="7" key="1">
    <citation type="submission" date="2022-08" db="EMBL/GenBank/DDBJ databases">
        <authorList>
            <consortium name="DOE Joint Genome Institute"/>
            <person name="Min B."/>
            <person name="Riley R."/>
            <person name="Sierra-Patev S."/>
            <person name="Naranjo-Ortiz M."/>
            <person name="Looney B."/>
            <person name="Konkel Z."/>
            <person name="Slot J.C."/>
            <person name="Sakamoto Y."/>
            <person name="Steenwyk J.L."/>
            <person name="Rokas A."/>
            <person name="Carro J."/>
            <person name="Camarero S."/>
            <person name="Ferreira P."/>
            <person name="Molpeceres G."/>
            <person name="Ruiz-Duenas F.J."/>
            <person name="Serrano A."/>
            <person name="Henrissat B."/>
            <person name="Drula E."/>
            <person name="Hughes K.W."/>
            <person name="Mata J.L."/>
            <person name="Ishikawa N.K."/>
            <person name="Vargas-Isla R."/>
            <person name="Ushijima S."/>
            <person name="Smith C.A."/>
            <person name="Ahrendt S."/>
            <person name="Andreopoulos W."/>
            <person name="He G."/>
            <person name="Labutti K."/>
            <person name="Lipzen A."/>
            <person name="Ng V."/>
            <person name="Sandor L."/>
            <person name="Barry K."/>
            <person name="Martinez A.T."/>
            <person name="Xiao Y."/>
            <person name="Gibbons J.G."/>
            <person name="Terashima K."/>
            <person name="Hibbett D.S."/>
            <person name="Grigoriev I.V."/>
        </authorList>
    </citation>
    <scope>NUCLEOTIDE SEQUENCE</scope>
    <source>
        <strain evidence="7">TFB9207</strain>
    </source>
</reference>
<dbReference type="PANTHER" id="PTHR45649:SF13">
    <property type="entry name" value="THIAMINE TRANSPORTER THI9"/>
    <property type="match status" value="1"/>
</dbReference>
<keyword evidence="5 6" id="KW-0472">Membrane</keyword>
<feature type="transmembrane region" description="Helical" evidence="6">
    <location>
        <begin position="418"/>
        <end position="437"/>
    </location>
</feature>
<evidence type="ECO:0000256" key="6">
    <source>
        <dbReference type="SAM" id="Phobius"/>
    </source>
</evidence>
<accession>A0AA38PHG5</accession>
<evidence type="ECO:0000256" key="2">
    <source>
        <dbReference type="ARBA" id="ARBA00022448"/>
    </source>
</evidence>
<evidence type="ECO:0000256" key="3">
    <source>
        <dbReference type="ARBA" id="ARBA00022692"/>
    </source>
</evidence>
<dbReference type="EMBL" id="MU806000">
    <property type="protein sequence ID" value="KAJ3842616.1"/>
    <property type="molecule type" value="Genomic_DNA"/>
</dbReference>
<dbReference type="GO" id="GO:0016020">
    <property type="term" value="C:membrane"/>
    <property type="evidence" value="ECO:0007669"/>
    <property type="project" value="UniProtKB-SubCell"/>
</dbReference>
<evidence type="ECO:0000313" key="7">
    <source>
        <dbReference type="EMBL" id="KAJ3842616.1"/>
    </source>
</evidence>
<dbReference type="PANTHER" id="PTHR45649">
    <property type="entry name" value="AMINO-ACID PERMEASE BAT1"/>
    <property type="match status" value="1"/>
</dbReference>
<dbReference type="InterPro" id="IPR002293">
    <property type="entry name" value="AA/rel_permease1"/>
</dbReference>
<keyword evidence="4 6" id="KW-1133">Transmembrane helix</keyword>
<dbReference type="AlphaFoldDB" id="A0AA38PHG5"/>
<dbReference type="PIRSF" id="PIRSF006060">
    <property type="entry name" value="AA_transporter"/>
    <property type="match status" value="1"/>
</dbReference>
<feature type="transmembrane region" description="Helical" evidence="6">
    <location>
        <begin position="483"/>
        <end position="505"/>
    </location>
</feature>
<evidence type="ECO:0000313" key="8">
    <source>
        <dbReference type="Proteomes" id="UP001163846"/>
    </source>
</evidence>
<feature type="transmembrane region" description="Helical" evidence="6">
    <location>
        <begin position="105"/>
        <end position="138"/>
    </location>
</feature>
<evidence type="ECO:0000256" key="1">
    <source>
        <dbReference type="ARBA" id="ARBA00004141"/>
    </source>
</evidence>
<feature type="transmembrane region" description="Helical" evidence="6">
    <location>
        <begin position="150"/>
        <end position="178"/>
    </location>
</feature>
<feature type="transmembrane region" description="Helical" evidence="6">
    <location>
        <begin position="228"/>
        <end position="250"/>
    </location>
</feature>
<name>A0AA38PHG5_9AGAR</name>